<dbReference type="GO" id="GO:0019343">
    <property type="term" value="P:cysteine biosynthetic process via cystathionine"/>
    <property type="evidence" value="ECO:0007669"/>
    <property type="project" value="TreeGrafter"/>
</dbReference>
<evidence type="ECO:0000313" key="4">
    <source>
        <dbReference type="EMBL" id="CAB4648300.1"/>
    </source>
</evidence>
<dbReference type="FunFam" id="3.40.640.10:FF:000046">
    <property type="entry name" value="Cystathionine gamma-lyase"/>
    <property type="match status" value="1"/>
</dbReference>
<dbReference type="PANTHER" id="PTHR11808">
    <property type="entry name" value="TRANS-SULFURATION ENZYME FAMILY MEMBER"/>
    <property type="match status" value="1"/>
</dbReference>
<comment type="cofactor">
    <cofactor evidence="1">
        <name>pyridoxal 5'-phosphate</name>
        <dbReference type="ChEBI" id="CHEBI:597326"/>
    </cofactor>
</comment>
<organism evidence="4">
    <name type="scientific">freshwater metagenome</name>
    <dbReference type="NCBI Taxonomy" id="449393"/>
    <lineage>
        <taxon>unclassified sequences</taxon>
        <taxon>metagenomes</taxon>
        <taxon>ecological metagenomes</taxon>
    </lineage>
</organism>
<evidence type="ECO:0000256" key="3">
    <source>
        <dbReference type="ARBA" id="ARBA00022898"/>
    </source>
</evidence>
<dbReference type="AlphaFoldDB" id="A0A6J6KEW7"/>
<evidence type="ECO:0000256" key="2">
    <source>
        <dbReference type="ARBA" id="ARBA00009077"/>
    </source>
</evidence>
<reference evidence="4" key="1">
    <citation type="submission" date="2020-05" db="EMBL/GenBank/DDBJ databases">
        <authorList>
            <person name="Chiriac C."/>
            <person name="Salcher M."/>
            <person name="Ghai R."/>
            <person name="Kavagutti S V."/>
        </authorList>
    </citation>
    <scope>NUCLEOTIDE SEQUENCE</scope>
</reference>
<gene>
    <name evidence="5" type="ORF">UFOPK2171_00540</name>
    <name evidence="4" type="ORF">UFOPK2237_00348</name>
</gene>
<dbReference type="PIRSF" id="PIRSF001434">
    <property type="entry name" value="CGS"/>
    <property type="match status" value="1"/>
</dbReference>
<dbReference type="GO" id="GO:0005737">
    <property type="term" value="C:cytoplasm"/>
    <property type="evidence" value="ECO:0007669"/>
    <property type="project" value="TreeGrafter"/>
</dbReference>
<dbReference type="EMBL" id="CAEZWD010000052">
    <property type="protein sequence ID" value="CAB4648805.1"/>
    <property type="molecule type" value="Genomic_DNA"/>
</dbReference>
<dbReference type="PANTHER" id="PTHR11808:SF15">
    <property type="entry name" value="CYSTATHIONINE GAMMA-LYASE"/>
    <property type="match status" value="1"/>
</dbReference>
<dbReference type="InterPro" id="IPR015421">
    <property type="entry name" value="PyrdxlP-dep_Trfase_major"/>
</dbReference>
<accession>A0A6J6KEW7</accession>
<evidence type="ECO:0000313" key="5">
    <source>
        <dbReference type="EMBL" id="CAB4648805.1"/>
    </source>
</evidence>
<proteinExistence type="inferred from homology"/>
<dbReference type="GO" id="GO:0004123">
    <property type="term" value="F:cystathionine gamma-lyase activity"/>
    <property type="evidence" value="ECO:0007669"/>
    <property type="project" value="TreeGrafter"/>
</dbReference>
<dbReference type="InterPro" id="IPR015422">
    <property type="entry name" value="PyrdxlP-dep_Trfase_small"/>
</dbReference>
<evidence type="ECO:0000256" key="1">
    <source>
        <dbReference type="ARBA" id="ARBA00001933"/>
    </source>
</evidence>
<dbReference type="Gene3D" id="3.40.640.10">
    <property type="entry name" value="Type I PLP-dependent aspartate aminotransferase-like (Major domain)"/>
    <property type="match status" value="1"/>
</dbReference>
<sequence>MSAPKNGHESFKNLDTAAVQAGRPPVTPDGPINPPIVLSSTMHAGGPYGYMRDWNATLDSLEQAIGALEGGRCTVFSSGMAAANAIFDLFPQGKPVVASQYSYTGVAMRLKELHDLGRIELRLVDVTDDVAVKAAIAGDGNPASWVWIETPTNPMMEICDIEATATVARHYGAYLAVDNTFMTPIRQRPLELGAHLVMHSATKGLAGHSDLLMGALVTADEELAQKIIGRRVLLGAVPSAFDSYLALRGIRTLAIRVDRAESNAQFIAEKLAGHSKVRAVHYPGLGGHKNADIAKRQSDGPGFMLAFEVDGDAEAAELVCQSVELITYATSLGGVETLMERRRRWPKENSAVPENLIRVSVGIENANDIWADLDQALNATGEIANQTQPKMGY</sequence>
<dbReference type="InterPro" id="IPR000277">
    <property type="entry name" value="Cys/Met-Metab_PyrdxlP-dep_enz"/>
</dbReference>
<keyword evidence="3" id="KW-0663">Pyridoxal phosphate</keyword>
<dbReference type="InterPro" id="IPR015424">
    <property type="entry name" value="PyrdxlP-dep_Trfase"/>
</dbReference>
<dbReference type="GO" id="GO:0019346">
    <property type="term" value="P:transsulfuration"/>
    <property type="evidence" value="ECO:0007669"/>
    <property type="project" value="InterPro"/>
</dbReference>
<dbReference type="GO" id="GO:0003962">
    <property type="term" value="F:cystathionine gamma-synthase activity"/>
    <property type="evidence" value="ECO:0007669"/>
    <property type="project" value="TreeGrafter"/>
</dbReference>
<comment type="similarity">
    <text evidence="2">Belongs to the trans-sulfuration enzymes family.</text>
</comment>
<dbReference type="Gene3D" id="3.90.1150.10">
    <property type="entry name" value="Aspartate Aminotransferase, domain 1"/>
    <property type="match status" value="1"/>
</dbReference>
<dbReference type="EMBL" id="CAEZWI010000025">
    <property type="protein sequence ID" value="CAB4648300.1"/>
    <property type="molecule type" value="Genomic_DNA"/>
</dbReference>
<dbReference type="SUPFAM" id="SSF53383">
    <property type="entry name" value="PLP-dependent transferases"/>
    <property type="match status" value="1"/>
</dbReference>
<dbReference type="GO" id="GO:0030170">
    <property type="term" value="F:pyridoxal phosphate binding"/>
    <property type="evidence" value="ECO:0007669"/>
    <property type="project" value="InterPro"/>
</dbReference>
<name>A0A6J6KEW7_9ZZZZ</name>
<dbReference type="Pfam" id="PF01053">
    <property type="entry name" value="Cys_Met_Meta_PP"/>
    <property type="match status" value="1"/>
</dbReference>
<protein>
    <submittedName>
        <fullName evidence="4">Unannotated protein</fullName>
    </submittedName>
</protein>